<feature type="transmembrane region" description="Helical" evidence="1">
    <location>
        <begin position="74"/>
        <end position="92"/>
    </location>
</feature>
<gene>
    <name evidence="2" type="ORF">A3C96_00140</name>
</gene>
<reference evidence="2 3" key="1">
    <citation type="journal article" date="2016" name="Nat. Commun.">
        <title>Thousands of microbial genomes shed light on interconnected biogeochemical processes in an aquifer system.</title>
        <authorList>
            <person name="Anantharaman K."/>
            <person name="Brown C.T."/>
            <person name="Hug L.A."/>
            <person name="Sharon I."/>
            <person name="Castelle C.J."/>
            <person name="Probst A.J."/>
            <person name="Thomas B.C."/>
            <person name="Singh A."/>
            <person name="Wilkins M.J."/>
            <person name="Karaoz U."/>
            <person name="Brodie E.L."/>
            <person name="Williams K.H."/>
            <person name="Hubbard S.S."/>
            <person name="Banfield J.F."/>
        </authorList>
    </citation>
    <scope>NUCLEOTIDE SEQUENCE [LARGE SCALE GENOMIC DNA]</scope>
</reference>
<keyword evidence="1" id="KW-1133">Transmembrane helix</keyword>
<comment type="caution">
    <text evidence="2">The sequence shown here is derived from an EMBL/GenBank/DDBJ whole genome shotgun (WGS) entry which is preliminary data.</text>
</comment>
<dbReference type="AlphaFoldDB" id="A0A1F7U8B8"/>
<feature type="transmembrane region" description="Helical" evidence="1">
    <location>
        <begin position="99"/>
        <end position="118"/>
    </location>
</feature>
<proteinExistence type="predicted"/>
<accession>A0A1F7U8B8</accession>
<keyword evidence="1" id="KW-0812">Transmembrane</keyword>
<sequence length="172" mass="18909">MTRYLRWILAVLAVVTLEVILAPFLPGPLRLLRPSLLLVMAAVTQFRFNKAVVGAVGIGLLADILAAVPGGGHVFGMVLTVIVMIVLFTRVLTNVSLPALAGLNAASFIVYYGTYLSFRVAQESLNGHLVFWSVSWPALVAAFFLQTFGGLIFHWSVRRSRDWFESSFILAR</sequence>
<keyword evidence="1" id="KW-0472">Membrane</keyword>
<evidence type="ECO:0000313" key="3">
    <source>
        <dbReference type="Proteomes" id="UP000177088"/>
    </source>
</evidence>
<dbReference type="Proteomes" id="UP000177088">
    <property type="component" value="Unassembled WGS sequence"/>
</dbReference>
<name>A0A1F7U8B8_9BACT</name>
<evidence type="ECO:0000313" key="2">
    <source>
        <dbReference type="EMBL" id="OGL73967.1"/>
    </source>
</evidence>
<feature type="transmembrane region" description="Helical" evidence="1">
    <location>
        <begin position="6"/>
        <end position="27"/>
    </location>
</feature>
<feature type="transmembrane region" description="Helical" evidence="1">
    <location>
        <begin position="130"/>
        <end position="153"/>
    </location>
</feature>
<protein>
    <recommendedName>
        <fullName evidence="4">Rod shape-determining protein MreD</fullName>
    </recommendedName>
</protein>
<evidence type="ECO:0008006" key="4">
    <source>
        <dbReference type="Google" id="ProtNLM"/>
    </source>
</evidence>
<organism evidence="2 3">
    <name type="scientific">Candidatus Uhrbacteria bacterium RIFCSPHIGHO2_02_FULL_60_10</name>
    <dbReference type="NCBI Taxonomy" id="1802392"/>
    <lineage>
        <taxon>Bacteria</taxon>
        <taxon>Candidatus Uhriibacteriota</taxon>
    </lineage>
</organism>
<dbReference type="EMBL" id="MGEA01000040">
    <property type="protein sequence ID" value="OGL73967.1"/>
    <property type="molecule type" value="Genomic_DNA"/>
</dbReference>
<evidence type="ECO:0000256" key="1">
    <source>
        <dbReference type="SAM" id="Phobius"/>
    </source>
</evidence>